<dbReference type="GO" id="GO:0006935">
    <property type="term" value="P:chemotaxis"/>
    <property type="evidence" value="ECO:0007669"/>
    <property type="project" value="InterPro"/>
</dbReference>
<evidence type="ECO:0000256" key="2">
    <source>
        <dbReference type="ARBA" id="ARBA00022475"/>
    </source>
</evidence>
<evidence type="ECO:0000256" key="3">
    <source>
        <dbReference type="ARBA" id="ARBA00022692"/>
    </source>
</evidence>
<evidence type="ECO:0000256" key="4">
    <source>
        <dbReference type="ARBA" id="ARBA00022779"/>
    </source>
</evidence>
<keyword evidence="11" id="KW-0966">Cell projection</keyword>
<feature type="transmembrane region" description="Helical" evidence="8">
    <location>
        <begin position="183"/>
        <end position="204"/>
    </location>
</feature>
<feature type="transmembrane region" description="Helical" evidence="8">
    <location>
        <begin position="7"/>
        <end position="31"/>
    </location>
</feature>
<name>A0A6N8CN52_9BACI</name>
<evidence type="ECO:0000256" key="7">
    <source>
        <dbReference type="RuleBase" id="RU004057"/>
    </source>
</evidence>
<sequence length="263" mass="28094">MDLTTIIGLIVGIASLIVGFVLEGGVLGALIEGTAALIVFGGTIGAIIISFPSSVLKEAPRVLKYAFFKEPNKPEEMIQKIVELANLSRREGLLALESKVEELGDDEFLRSGIQLIVDGVDADSIEDILNRDIELREQSVLSVGRVFESAGGFAPTMGIIGTVMGLVHVLGSLEKPDTLGPSIAVAFIATLYGVGSANLIYLPIFAKIKGRLAQEVLIKEIQIEGLLSIVNGENTTLLKNKLTSFLDSKEKRRLSDATEAGEM</sequence>
<feature type="transmembrane region" description="Helical" evidence="8">
    <location>
        <begin position="37"/>
        <end position="56"/>
    </location>
</feature>
<keyword evidence="5 8" id="KW-1133">Transmembrane helix</keyword>
<keyword evidence="6 8" id="KW-0472">Membrane</keyword>
<keyword evidence="11" id="KW-0969">Cilium</keyword>
<comment type="similarity">
    <text evidence="7">Belongs to the exbB/tolQ family.</text>
</comment>
<keyword evidence="7" id="KW-0813">Transport</keyword>
<dbReference type="GO" id="GO:0005886">
    <property type="term" value="C:plasma membrane"/>
    <property type="evidence" value="ECO:0007669"/>
    <property type="project" value="UniProtKB-SubCell"/>
</dbReference>
<dbReference type="Pfam" id="PF01618">
    <property type="entry name" value="MotA_ExbB"/>
    <property type="match status" value="1"/>
</dbReference>
<keyword evidence="12" id="KW-1185">Reference proteome</keyword>
<feature type="domain" description="MotA/TolQ/ExbB proton channel" evidence="9">
    <location>
        <begin position="104"/>
        <end position="218"/>
    </location>
</feature>
<evidence type="ECO:0000313" key="12">
    <source>
        <dbReference type="Proteomes" id="UP000440978"/>
    </source>
</evidence>
<accession>A0A6N8CN52</accession>
<dbReference type="RefSeq" id="WP_155217719.1">
    <property type="nucleotide sequence ID" value="NZ_WNHB01000007.1"/>
</dbReference>
<evidence type="ECO:0000259" key="10">
    <source>
        <dbReference type="Pfam" id="PF20560"/>
    </source>
</evidence>
<evidence type="ECO:0000256" key="6">
    <source>
        <dbReference type="ARBA" id="ARBA00023136"/>
    </source>
</evidence>
<comment type="subcellular location">
    <subcellularLocation>
        <location evidence="1">Cell membrane</location>
        <topology evidence="1">Multi-pass membrane protein</topology>
    </subcellularLocation>
    <subcellularLocation>
        <location evidence="7">Membrane</location>
        <topology evidence="7">Multi-pass membrane protein</topology>
    </subcellularLocation>
</comment>
<dbReference type="GO" id="GO:0071978">
    <property type="term" value="P:bacterial-type flagellum-dependent swarming motility"/>
    <property type="evidence" value="ECO:0007669"/>
    <property type="project" value="InterPro"/>
</dbReference>
<dbReference type="PANTHER" id="PTHR30433:SF3">
    <property type="entry name" value="MOTILITY PROTEIN A"/>
    <property type="match status" value="1"/>
</dbReference>
<dbReference type="InterPro" id="IPR046786">
    <property type="entry name" value="MotA_N"/>
</dbReference>
<organism evidence="11 12">
    <name type="scientific">Terrilactibacillus tamarindi</name>
    <dbReference type="NCBI Taxonomy" id="2599694"/>
    <lineage>
        <taxon>Bacteria</taxon>
        <taxon>Bacillati</taxon>
        <taxon>Bacillota</taxon>
        <taxon>Bacilli</taxon>
        <taxon>Bacillales</taxon>
        <taxon>Bacillaceae</taxon>
        <taxon>Terrilactibacillus</taxon>
    </lineage>
</organism>
<dbReference type="Pfam" id="PF20560">
    <property type="entry name" value="MotA_N"/>
    <property type="match status" value="1"/>
</dbReference>
<evidence type="ECO:0000256" key="8">
    <source>
        <dbReference type="SAM" id="Phobius"/>
    </source>
</evidence>
<dbReference type="InterPro" id="IPR002898">
    <property type="entry name" value="MotA_ExbB_proton_chnl"/>
</dbReference>
<comment type="caution">
    <text evidence="11">The sequence shown here is derived from an EMBL/GenBank/DDBJ whole genome shotgun (WGS) entry which is preliminary data.</text>
</comment>
<feature type="domain" description="Motility protein A N-terminal" evidence="10">
    <location>
        <begin position="6"/>
        <end position="88"/>
    </location>
</feature>
<keyword evidence="4" id="KW-0283">Flagellar rotation</keyword>
<keyword evidence="7" id="KW-0653">Protein transport</keyword>
<feature type="transmembrane region" description="Helical" evidence="8">
    <location>
        <begin position="152"/>
        <end position="171"/>
    </location>
</feature>
<evidence type="ECO:0000256" key="1">
    <source>
        <dbReference type="ARBA" id="ARBA00004651"/>
    </source>
</evidence>
<keyword evidence="3 8" id="KW-0812">Transmembrane</keyword>
<evidence type="ECO:0000313" key="11">
    <source>
        <dbReference type="EMBL" id="MTT31544.1"/>
    </source>
</evidence>
<dbReference type="NCBIfam" id="NF006583">
    <property type="entry name" value="PRK09109.1"/>
    <property type="match status" value="1"/>
</dbReference>
<dbReference type="OrthoDB" id="9806929at2"/>
<gene>
    <name evidence="11" type="ORF">GMB86_05885</name>
</gene>
<dbReference type="EMBL" id="WNHB01000007">
    <property type="protein sequence ID" value="MTT31544.1"/>
    <property type="molecule type" value="Genomic_DNA"/>
</dbReference>
<dbReference type="GO" id="GO:0015031">
    <property type="term" value="P:protein transport"/>
    <property type="evidence" value="ECO:0007669"/>
    <property type="project" value="UniProtKB-KW"/>
</dbReference>
<keyword evidence="2" id="KW-1003">Cell membrane</keyword>
<protein>
    <submittedName>
        <fullName evidence="11">Flagellar motor protein</fullName>
    </submittedName>
</protein>
<proteinExistence type="inferred from homology"/>
<reference evidence="11 12" key="1">
    <citation type="submission" date="2019-11" db="EMBL/GenBank/DDBJ databases">
        <title>Terrilactibacillus tamarindus sp. nov. BCM23-1 isolated from bark of Tamarindus indica.</title>
        <authorList>
            <person name="Kingkaew E."/>
            <person name="Tanasupawat S."/>
        </authorList>
    </citation>
    <scope>NUCLEOTIDE SEQUENCE [LARGE SCALE GENOMIC DNA]</scope>
    <source>
        <strain evidence="11 12">BCM23-1</strain>
    </source>
</reference>
<keyword evidence="11" id="KW-0282">Flagellum</keyword>
<dbReference type="InterPro" id="IPR047055">
    <property type="entry name" value="MotA-like"/>
</dbReference>
<evidence type="ECO:0000259" key="9">
    <source>
        <dbReference type="Pfam" id="PF01618"/>
    </source>
</evidence>
<dbReference type="Proteomes" id="UP000440978">
    <property type="component" value="Unassembled WGS sequence"/>
</dbReference>
<dbReference type="PANTHER" id="PTHR30433">
    <property type="entry name" value="CHEMOTAXIS PROTEIN MOTA"/>
    <property type="match status" value="1"/>
</dbReference>
<dbReference type="AlphaFoldDB" id="A0A6N8CN52"/>
<evidence type="ECO:0000256" key="5">
    <source>
        <dbReference type="ARBA" id="ARBA00022989"/>
    </source>
</evidence>